<keyword evidence="2" id="KW-1185">Reference proteome</keyword>
<name>A0ABM7ZD42_9BACT</name>
<dbReference type="EMBL" id="AP025943">
    <property type="protein sequence ID" value="BDL42606.1"/>
    <property type="molecule type" value="Genomic_DNA"/>
</dbReference>
<evidence type="ECO:0000313" key="2">
    <source>
        <dbReference type="Proteomes" id="UP001062263"/>
    </source>
</evidence>
<proteinExistence type="predicted"/>
<protein>
    <submittedName>
        <fullName evidence="1">Uncharacterized protein</fullName>
    </submittedName>
</protein>
<dbReference type="Proteomes" id="UP001062263">
    <property type="component" value="Chromosome"/>
</dbReference>
<organism evidence="1 2">
    <name type="scientific">Akkermansia biwaensis</name>
    <dbReference type="NCBI Taxonomy" id="2946555"/>
    <lineage>
        <taxon>Bacteria</taxon>
        <taxon>Pseudomonadati</taxon>
        <taxon>Verrucomicrobiota</taxon>
        <taxon>Verrucomicrobiia</taxon>
        <taxon>Verrucomicrobiales</taxon>
        <taxon>Akkermansiaceae</taxon>
        <taxon>Akkermansia</taxon>
    </lineage>
</organism>
<sequence length="88" mass="10156">MNTMIIILSLLCIDSIKDKGVSNKMGKYMNTVENSQHDKIVKSLSIFIKCNLDNRLSVNIQEIITLRDFLKDKNLETFDWKSILPPLN</sequence>
<gene>
    <name evidence="1" type="ORF">Abiwalacus_01800</name>
</gene>
<dbReference type="RefSeq" id="WP_215458826.1">
    <property type="nucleotide sequence ID" value="NZ_AP025943.1"/>
</dbReference>
<reference evidence="1" key="1">
    <citation type="submission" date="2022-06" db="EMBL/GenBank/DDBJ databases">
        <title>Akkermansia biwalacus sp. nov., an anaerobic mucin-degrading bacterium isolated from human intestine.</title>
        <authorList>
            <person name="Kobayashi Y."/>
            <person name="Inoue S."/>
            <person name="Kawahara T."/>
            <person name="Kohda N."/>
        </authorList>
    </citation>
    <scope>NUCLEOTIDE SEQUENCE</scope>
    <source>
        <strain evidence="1">WON2089</strain>
    </source>
</reference>
<evidence type="ECO:0000313" key="1">
    <source>
        <dbReference type="EMBL" id="BDL42606.1"/>
    </source>
</evidence>
<accession>A0ABM7ZD42</accession>